<organism evidence="1">
    <name type="scientific">Mycobacterium riyadhense</name>
    <dbReference type="NCBI Taxonomy" id="486698"/>
    <lineage>
        <taxon>Bacteria</taxon>
        <taxon>Bacillati</taxon>
        <taxon>Actinomycetota</taxon>
        <taxon>Actinomycetes</taxon>
        <taxon>Mycobacteriales</taxon>
        <taxon>Mycobacteriaceae</taxon>
        <taxon>Mycobacterium</taxon>
    </lineage>
</organism>
<dbReference type="EMBL" id="LR589064">
    <property type="protein sequence ID" value="VTO95088.1"/>
    <property type="molecule type" value="Genomic_DNA"/>
</dbReference>
<dbReference type="NCBIfam" id="TIGR04474">
    <property type="entry name" value="tcm_partner"/>
    <property type="match status" value="1"/>
</dbReference>
<dbReference type="AlphaFoldDB" id="A0A653ECE0"/>
<accession>A0A653ECE0</accession>
<proteinExistence type="predicted"/>
<protein>
    <submittedName>
        <fullName evidence="1">Uncharacterized protein</fullName>
    </submittedName>
</protein>
<reference evidence="1" key="1">
    <citation type="submission" date="2019-05" db="EMBL/GenBank/DDBJ databases">
        <authorList>
            <person name="Naeem R."/>
            <person name="Antony C."/>
            <person name="Guan Q."/>
        </authorList>
    </citation>
    <scope>NUCLEOTIDE SEQUENCE</scope>
    <source>
        <strain evidence="1">2</strain>
    </source>
</reference>
<name>A0A653ECE0_9MYCO</name>
<evidence type="ECO:0000313" key="1">
    <source>
        <dbReference type="EMBL" id="VTO95088.1"/>
    </source>
</evidence>
<sequence length="292" mass="33681">MVGVWLEQDALDVLGTLSTIHRRLDVARSRAVHPSTGHVDRLCPPCALAERFPNDNRYRVIKGDCNQTIDGVLQELQPIRWAPTFAFLDQQGAEIHWSTIERLARFRENKNGWKTELWILMSPTMIARGVRGTNAEEFEQQVSKLYGGEDWLRIVRALRARTITADEYRQEMVNLLRFQLETILGYRHTHRIPMKMSTNKMTIFDMVFATDHDTGDRIMRHLYNLAAQREPEMMRRAQAAKAETEAEKAGLIGLFPAGDLEVKPSNTLGQVLWTPQPTWDPAVRDWWEDDDA</sequence>
<dbReference type="InterPro" id="IPR031009">
    <property type="entry name" value="Tcm_partner"/>
</dbReference>
<dbReference type="RefSeq" id="WP_239655244.1">
    <property type="nucleotide sequence ID" value="NZ_CAJMWL010000001.1"/>
</dbReference>
<gene>
    <name evidence="1" type="ORF">BIN_B_00566</name>
</gene>